<dbReference type="PROSITE" id="PS50181">
    <property type="entry name" value="FBOX"/>
    <property type="match status" value="1"/>
</dbReference>
<evidence type="ECO:0000313" key="2">
    <source>
        <dbReference type="EMBL" id="EXJ81409.1"/>
    </source>
</evidence>
<dbReference type="InterPro" id="IPR001810">
    <property type="entry name" value="F-box_dom"/>
</dbReference>
<dbReference type="GeneID" id="19171797"/>
<dbReference type="STRING" id="1182542.W9YGL2"/>
<dbReference type="Proteomes" id="UP000019478">
    <property type="component" value="Unassembled WGS sequence"/>
</dbReference>
<feature type="domain" description="F-box" evidence="1">
    <location>
        <begin position="5"/>
        <end position="36"/>
    </location>
</feature>
<dbReference type="CDD" id="cd09917">
    <property type="entry name" value="F-box_SF"/>
    <property type="match status" value="1"/>
</dbReference>
<dbReference type="AlphaFoldDB" id="W9YGL2"/>
<gene>
    <name evidence="2" type="ORF">A1O3_07701</name>
</gene>
<keyword evidence="3" id="KW-1185">Reference proteome</keyword>
<dbReference type="RefSeq" id="XP_007735997.1">
    <property type="nucleotide sequence ID" value="XM_007737807.1"/>
</dbReference>
<dbReference type="EMBL" id="AMGY01000006">
    <property type="protein sequence ID" value="EXJ81409.1"/>
    <property type="molecule type" value="Genomic_DNA"/>
</dbReference>
<reference evidence="2 3" key="1">
    <citation type="submission" date="2013-03" db="EMBL/GenBank/DDBJ databases">
        <title>The Genome Sequence of Capronia epimyces CBS 606.96.</title>
        <authorList>
            <consortium name="The Broad Institute Genomics Platform"/>
            <person name="Cuomo C."/>
            <person name="de Hoog S."/>
            <person name="Gorbushina A."/>
            <person name="Walker B."/>
            <person name="Young S.K."/>
            <person name="Zeng Q."/>
            <person name="Gargeya S."/>
            <person name="Fitzgerald M."/>
            <person name="Haas B."/>
            <person name="Abouelleil A."/>
            <person name="Allen A.W."/>
            <person name="Alvarado L."/>
            <person name="Arachchi H.M."/>
            <person name="Berlin A.M."/>
            <person name="Chapman S.B."/>
            <person name="Gainer-Dewar J."/>
            <person name="Goldberg J."/>
            <person name="Griggs A."/>
            <person name="Gujja S."/>
            <person name="Hansen M."/>
            <person name="Howarth C."/>
            <person name="Imamovic A."/>
            <person name="Ireland A."/>
            <person name="Larimer J."/>
            <person name="McCowan C."/>
            <person name="Murphy C."/>
            <person name="Pearson M."/>
            <person name="Poon T.W."/>
            <person name="Priest M."/>
            <person name="Roberts A."/>
            <person name="Saif S."/>
            <person name="Shea T."/>
            <person name="Sisk P."/>
            <person name="Sykes S."/>
            <person name="Wortman J."/>
            <person name="Nusbaum C."/>
            <person name="Birren B."/>
        </authorList>
    </citation>
    <scope>NUCLEOTIDE SEQUENCE [LARGE SCALE GENOMIC DNA]</scope>
    <source>
        <strain evidence="2 3">CBS 606.96</strain>
    </source>
</reference>
<comment type="caution">
    <text evidence="2">The sequence shown here is derived from an EMBL/GenBank/DDBJ whole genome shotgun (WGS) entry which is preliminary data.</text>
</comment>
<dbReference type="eggNOG" id="ENOG502SJ7Y">
    <property type="taxonomic scope" value="Eukaryota"/>
</dbReference>
<dbReference type="OrthoDB" id="4161769at2759"/>
<accession>W9YGL2</accession>
<evidence type="ECO:0000313" key="3">
    <source>
        <dbReference type="Proteomes" id="UP000019478"/>
    </source>
</evidence>
<name>W9YGL2_9EURO</name>
<protein>
    <recommendedName>
        <fullName evidence="1">F-box domain-containing protein</fullName>
    </recommendedName>
</protein>
<dbReference type="HOGENOM" id="CLU_024672_0_1_1"/>
<sequence length="566" mass="65017">MSPLPTSIVSFPPEIFYRICHYLDRNSLLALALSSKPCDDLCRPFRFRTISIHHSDPQRLVQDVELWSGRVVGIDRIHVHELIIEGWISTIKYPDHDHWTSLAEFVRELPNLSTVTWDSSNHFPPSLLTTLQAHLPACKVDLKRFLFRLEPVDRVLDPDDFTLLTSPSLHSIATTGSRFHPRSRRENYTNMALFDIVERNPSLKKVTIRWVRAMNRPGLVRAYQSPRPPWEGFKNIDIDTPKSPSRALALEEFKMVGIGWDEEFEYYSEHFDLSKLQTLITWELHPIITGETDRRPKLDSLKKLKTRMIDPDLESGTLSSEQVDRYNSFIHSLPPLSELSVKGNAVHPSTIDAIISRHGGSLVKLQIEPLYRWVPLFQAGLGDMLRFRTAFTQLTELALPIRHCRGHETEAAIYTTLGSLPKLQTITLHLDDEGANDISLGEWEQQYFGFGESRCPRNGQLKDTLMNSVNMDEETLARSIFECISSAKGLRSYPLEELTLLPTRGRQTRDYGHGPPIEGLGTIIEHNLKWKWKLKRGERDDQRHIVFATAIDKPIEKKQVLQQEQT</sequence>
<proteinExistence type="predicted"/>
<evidence type="ECO:0000259" key="1">
    <source>
        <dbReference type="PROSITE" id="PS50181"/>
    </source>
</evidence>
<organism evidence="2 3">
    <name type="scientific">Capronia epimyces CBS 606.96</name>
    <dbReference type="NCBI Taxonomy" id="1182542"/>
    <lineage>
        <taxon>Eukaryota</taxon>
        <taxon>Fungi</taxon>
        <taxon>Dikarya</taxon>
        <taxon>Ascomycota</taxon>
        <taxon>Pezizomycotina</taxon>
        <taxon>Eurotiomycetes</taxon>
        <taxon>Chaetothyriomycetidae</taxon>
        <taxon>Chaetothyriales</taxon>
        <taxon>Herpotrichiellaceae</taxon>
        <taxon>Capronia</taxon>
    </lineage>
</organism>